<dbReference type="AlphaFoldDB" id="A0A975AJP2"/>
<name>A0A975AJP2_9GAMM</name>
<dbReference type="GO" id="GO:0009313">
    <property type="term" value="P:oligosaccharide catabolic process"/>
    <property type="evidence" value="ECO:0007669"/>
    <property type="project" value="TreeGrafter"/>
</dbReference>
<dbReference type="KEGG" id="scyp:JYB88_09380"/>
<dbReference type="InterPro" id="IPR017853">
    <property type="entry name" value="GH"/>
</dbReference>
<evidence type="ECO:0000259" key="2">
    <source>
        <dbReference type="SMART" id="SM00642"/>
    </source>
</evidence>
<dbReference type="CDD" id="cd11349">
    <property type="entry name" value="AmyAc_3"/>
    <property type="match status" value="1"/>
</dbReference>
<keyword evidence="1" id="KW-0732">Signal</keyword>
<feature type="signal peptide" evidence="1">
    <location>
        <begin position="1"/>
        <end position="40"/>
    </location>
</feature>
<dbReference type="Pfam" id="PF00128">
    <property type="entry name" value="Alpha-amylase"/>
    <property type="match status" value="1"/>
</dbReference>
<dbReference type="EMBL" id="CP071504">
    <property type="protein sequence ID" value="QSX28517.1"/>
    <property type="molecule type" value="Genomic_DNA"/>
</dbReference>
<proteinExistence type="predicted"/>
<dbReference type="SUPFAM" id="SSF51445">
    <property type="entry name" value="(Trans)glycosidases"/>
    <property type="match status" value="1"/>
</dbReference>
<dbReference type="Gene3D" id="3.20.20.80">
    <property type="entry name" value="Glycosidases"/>
    <property type="match status" value="2"/>
</dbReference>
<dbReference type="PANTHER" id="PTHR10357:SF205">
    <property type="entry name" value="O-GLYCOSYL HYDROLASE FAMILY 13"/>
    <property type="match status" value="1"/>
</dbReference>
<accession>A0A975AJP2</accession>
<keyword evidence="4" id="KW-1185">Reference proteome</keyword>
<organism evidence="3 4">
    <name type="scientific">Shewanella cyperi</name>
    <dbReference type="NCBI Taxonomy" id="2814292"/>
    <lineage>
        <taxon>Bacteria</taxon>
        <taxon>Pseudomonadati</taxon>
        <taxon>Pseudomonadota</taxon>
        <taxon>Gammaproteobacteria</taxon>
        <taxon>Alteromonadales</taxon>
        <taxon>Shewanellaceae</taxon>
        <taxon>Shewanella</taxon>
    </lineage>
</organism>
<dbReference type="SMART" id="SM00642">
    <property type="entry name" value="Aamy"/>
    <property type="match status" value="1"/>
</dbReference>
<dbReference type="GO" id="GO:0004556">
    <property type="term" value="F:alpha-amylase activity"/>
    <property type="evidence" value="ECO:0007669"/>
    <property type="project" value="TreeGrafter"/>
</dbReference>
<protein>
    <submittedName>
        <fullName evidence="3">Alpha-amylase family protein</fullName>
    </submittedName>
</protein>
<reference evidence="3 4" key="1">
    <citation type="submission" date="2021-03" db="EMBL/GenBank/DDBJ databases">
        <title>Novel species identification of genus Shewanella.</title>
        <authorList>
            <person name="Liu G."/>
            <person name="Zhang Q."/>
        </authorList>
    </citation>
    <scope>NUCLEOTIDE SEQUENCE [LARGE SCALE GENOMIC DNA]</scope>
    <source>
        <strain evidence="3 4">FJAT-53726</strain>
    </source>
</reference>
<dbReference type="PANTHER" id="PTHR10357">
    <property type="entry name" value="ALPHA-AMYLASE FAMILY MEMBER"/>
    <property type="match status" value="1"/>
</dbReference>
<dbReference type="InterPro" id="IPR006047">
    <property type="entry name" value="GH13_cat_dom"/>
</dbReference>
<feature type="chain" id="PRO_5037100372" evidence="1">
    <location>
        <begin position="41"/>
        <end position="631"/>
    </location>
</feature>
<evidence type="ECO:0000313" key="3">
    <source>
        <dbReference type="EMBL" id="QSX28517.1"/>
    </source>
</evidence>
<dbReference type="Proteomes" id="UP000663281">
    <property type="component" value="Chromosome"/>
</dbReference>
<gene>
    <name evidence="3" type="ORF">JYB88_09380</name>
</gene>
<feature type="domain" description="Glycosyl hydrolase family 13 catalytic" evidence="2">
    <location>
        <begin position="50"/>
        <end position="504"/>
    </location>
</feature>
<sequence length="631" mass="69743">MTEKNKMNKTHTKVKAKSGPNCKMAMTALALCCFIAPAIAAAPEKAAIYQIFTRLYGNDKQVNKPWGTVAENGVGKFADIDDKALADIKALGITHVWYTGVLHHASVTDYSTYGIGMDDPDVVKGRAGSPYAIRDYYNVDPDLARDPAKRLQEFEALIKRSHNHGLKVIIDIVPNHVARGYDSVTAPDGVKSLGADDNNQLAYSKHNDFYYVPGADFQVPDFGPKDLPLGGAKAPGLDGQFAESPAKWTGNGSRSHQPRVDDWYETVKINYGLRPDGSHDFPSLPADAATWNTTKHGAFWRQQDPQQLPSSWAKMRDIARFWLAKGVDGFRYDMAEMVPVEFWSYLNSDIKRIKPDAMLLAEVYDPSRYRDYLHLGKMDFLYDKVGMYDTLKAVIQGRQGTDSIGLAHEAVADIAPHMLHFLENHDEQRIASPEFAGDPRKALPAMVVSSLLTQAPTLVYFAQELGEDGSEDAGFGKPSRTSIFDYVGVPALQRYRQAKRTGEASPADIAGLRRYYQQLLTLSLNEPALRGELRLLPLPANSLFGFIRQSGPDRLLVLSHFGAEPLALEQQLGPELVAEDHGQQSMILSSLLTDIDGKPIQAELLQGKLRLKLPPYSSAVFRLPVEVGASQ</sequence>
<evidence type="ECO:0000256" key="1">
    <source>
        <dbReference type="SAM" id="SignalP"/>
    </source>
</evidence>
<evidence type="ECO:0000313" key="4">
    <source>
        <dbReference type="Proteomes" id="UP000663281"/>
    </source>
</evidence>